<comment type="caution">
    <text evidence="1">The sequence shown here is derived from an EMBL/GenBank/DDBJ whole genome shotgun (WGS) entry which is preliminary data.</text>
</comment>
<organism evidence="1 2">
    <name type="scientific">Plakobranchus ocellatus</name>
    <dbReference type="NCBI Taxonomy" id="259542"/>
    <lineage>
        <taxon>Eukaryota</taxon>
        <taxon>Metazoa</taxon>
        <taxon>Spiralia</taxon>
        <taxon>Lophotrochozoa</taxon>
        <taxon>Mollusca</taxon>
        <taxon>Gastropoda</taxon>
        <taxon>Heterobranchia</taxon>
        <taxon>Euthyneura</taxon>
        <taxon>Panpulmonata</taxon>
        <taxon>Sacoglossa</taxon>
        <taxon>Placobranchoidea</taxon>
        <taxon>Plakobranchidae</taxon>
        <taxon>Plakobranchus</taxon>
    </lineage>
</organism>
<reference evidence="1 2" key="1">
    <citation type="journal article" date="2021" name="Elife">
        <title>Chloroplast acquisition without the gene transfer in kleptoplastic sea slugs, Plakobranchus ocellatus.</title>
        <authorList>
            <person name="Maeda T."/>
            <person name="Takahashi S."/>
            <person name="Yoshida T."/>
            <person name="Shimamura S."/>
            <person name="Takaki Y."/>
            <person name="Nagai Y."/>
            <person name="Toyoda A."/>
            <person name="Suzuki Y."/>
            <person name="Arimoto A."/>
            <person name="Ishii H."/>
            <person name="Satoh N."/>
            <person name="Nishiyama T."/>
            <person name="Hasebe M."/>
            <person name="Maruyama T."/>
            <person name="Minagawa J."/>
            <person name="Obokata J."/>
            <person name="Shigenobu S."/>
        </authorList>
    </citation>
    <scope>NUCLEOTIDE SEQUENCE [LARGE SCALE GENOMIC DNA]</scope>
</reference>
<accession>A0AAV4CZI8</accession>
<protein>
    <submittedName>
        <fullName evidence="1">Uncharacterized protein</fullName>
    </submittedName>
</protein>
<dbReference type="Proteomes" id="UP000735302">
    <property type="component" value="Unassembled WGS sequence"/>
</dbReference>
<sequence length="332" mass="37194">MEVEASQVMWGHSMARNLRYTTLISDVDSKIHNELLRLDPYPGTEVVKIGLLQAHYKRAVASKCMSTAELRKILCTLKHCSSSDDNPQHDDCPTGKDSWCFYQCTLAYGRSPPSYQGKSSCYLNPHVAGAVIHQKTAEDNIKTVHISLQTMLLKLSTSTYPHSGAGPPIMPVGKKDTCSTCDELKTQLHKDLPGAQLADASVRQELHLRKAQTLQQKDCSLPRSRYRENWNGPFLNAVLCKPESKINRGVCPSLEPVNNTTLPISAKKFQDLLRIKRFLPVTSLRPSLLLCHIIDRLLQIPEMLRKITQKSVTISHWLYNDNFIAAQSCGTA</sequence>
<gene>
    <name evidence="1" type="ORF">PoB_006366100</name>
</gene>
<evidence type="ECO:0000313" key="2">
    <source>
        <dbReference type="Proteomes" id="UP000735302"/>
    </source>
</evidence>
<dbReference type="AlphaFoldDB" id="A0AAV4CZI8"/>
<dbReference type="EMBL" id="BLXT01007177">
    <property type="protein sequence ID" value="GFO37156.1"/>
    <property type="molecule type" value="Genomic_DNA"/>
</dbReference>
<proteinExistence type="predicted"/>
<keyword evidence="2" id="KW-1185">Reference proteome</keyword>
<evidence type="ECO:0000313" key="1">
    <source>
        <dbReference type="EMBL" id="GFO37156.1"/>
    </source>
</evidence>
<name>A0AAV4CZI8_9GAST</name>